<dbReference type="InterPro" id="IPR017517">
    <property type="entry name" value="Maleyloyr_isom"/>
</dbReference>
<evidence type="ECO:0000313" key="2">
    <source>
        <dbReference type="EMBL" id="MDL5159555.1"/>
    </source>
</evidence>
<dbReference type="RefSeq" id="WP_286056151.1">
    <property type="nucleotide sequence ID" value="NZ_JASVWF010000007.1"/>
</dbReference>
<dbReference type="SUPFAM" id="SSF109854">
    <property type="entry name" value="DinB/YfiT-like putative metalloenzymes"/>
    <property type="match status" value="1"/>
</dbReference>
<feature type="domain" description="Mycothiol-dependent maleylpyruvate isomerase metal-binding" evidence="1">
    <location>
        <begin position="10"/>
        <end position="96"/>
    </location>
</feature>
<gene>
    <name evidence="2" type="ORF">QRT03_26550</name>
</gene>
<dbReference type="Gene3D" id="1.20.120.450">
    <property type="entry name" value="dinb family like domain"/>
    <property type="match status" value="1"/>
</dbReference>
<name>A0ABT7MFV8_9PSEU</name>
<dbReference type="Pfam" id="PF11716">
    <property type="entry name" value="MDMPI_N"/>
    <property type="match status" value="1"/>
</dbReference>
<dbReference type="InterPro" id="IPR024344">
    <property type="entry name" value="MDMPI_metal-binding"/>
</dbReference>
<reference evidence="2 3" key="1">
    <citation type="submission" date="2023-06" db="EMBL/GenBank/DDBJ databases">
        <title>Actinomycetospora Odt1-22.</title>
        <authorList>
            <person name="Supong K."/>
        </authorList>
    </citation>
    <scope>NUCLEOTIDE SEQUENCE [LARGE SCALE GENOMIC DNA]</scope>
    <source>
        <strain evidence="2 3">Odt1-22</strain>
    </source>
</reference>
<dbReference type="InterPro" id="IPR034660">
    <property type="entry name" value="DinB/YfiT-like"/>
</dbReference>
<keyword evidence="2" id="KW-0413">Isomerase</keyword>
<protein>
    <submittedName>
        <fullName evidence="2">Maleylpyruvate isomerase family mycothiol-dependent enzyme</fullName>
    </submittedName>
</protein>
<keyword evidence="3" id="KW-1185">Reference proteome</keyword>
<dbReference type="NCBIfam" id="TIGR03083">
    <property type="entry name" value="maleylpyruvate isomerase family mycothiol-dependent enzyme"/>
    <property type="match status" value="1"/>
</dbReference>
<proteinExistence type="predicted"/>
<comment type="caution">
    <text evidence="2">The sequence shown here is derived from an EMBL/GenBank/DDBJ whole genome shotgun (WGS) entry which is preliminary data.</text>
</comment>
<evidence type="ECO:0000259" key="1">
    <source>
        <dbReference type="Pfam" id="PF11716"/>
    </source>
</evidence>
<evidence type="ECO:0000313" key="3">
    <source>
        <dbReference type="Proteomes" id="UP001231924"/>
    </source>
</evidence>
<accession>A0ABT7MFV8</accession>
<dbReference type="EMBL" id="JASVWF010000007">
    <property type="protein sequence ID" value="MDL5159555.1"/>
    <property type="molecule type" value="Genomic_DNA"/>
</dbReference>
<dbReference type="GO" id="GO:0016853">
    <property type="term" value="F:isomerase activity"/>
    <property type="evidence" value="ECO:0007669"/>
    <property type="project" value="UniProtKB-KW"/>
</dbReference>
<sequence length="207" mass="22446">MAASVMPLAEQERDDLAELLHALEPAEWSEPTLCEGWTVRDVVAHVLSYEERGPANVVRTFARGRGSFDRANDVAMADYAHHGPDELLALLDRSRRPRGLTTMFGGRIALTDGTIHHQDIRRSLGRPRTIPAERLTAVLDFARSAPPLRSSARIRGLRLRATDLDWSTGEGDEVSGPAEALLMAIAGRAAALDELTGPGLATLAARP</sequence>
<organism evidence="2 3">
    <name type="scientific">Actinomycetospora termitidis</name>
    <dbReference type="NCBI Taxonomy" id="3053470"/>
    <lineage>
        <taxon>Bacteria</taxon>
        <taxon>Bacillati</taxon>
        <taxon>Actinomycetota</taxon>
        <taxon>Actinomycetes</taxon>
        <taxon>Pseudonocardiales</taxon>
        <taxon>Pseudonocardiaceae</taxon>
        <taxon>Actinomycetospora</taxon>
    </lineage>
</organism>
<dbReference type="Proteomes" id="UP001231924">
    <property type="component" value="Unassembled WGS sequence"/>
</dbReference>